<reference evidence="1 2" key="1">
    <citation type="submission" date="2022-11" db="EMBL/GenBank/DDBJ databases">
        <title>Minimal conservation of predation-associated metabolite biosynthetic gene clusters underscores biosynthetic potential of Myxococcota including descriptions for ten novel species: Archangium lansinium sp. nov., Myxococcus landrumus sp. nov., Nannocystis bai.</title>
        <authorList>
            <person name="Ahearne A."/>
            <person name="Stevens C."/>
            <person name="Dowd S."/>
        </authorList>
    </citation>
    <scope>NUCLEOTIDE SEQUENCE [LARGE SCALE GENOMIC DNA]</scope>
    <source>
        <strain evidence="1 2">BB15-2</strain>
    </source>
</reference>
<protein>
    <submittedName>
        <fullName evidence="1">Uncharacterized protein</fullName>
    </submittedName>
</protein>
<comment type="caution">
    <text evidence="1">The sequence shown here is derived from an EMBL/GenBank/DDBJ whole genome shotgun (WGS) entry which is preliminary data.</text>
</comment>
<gene>
    <name evidence="1" type="ORF">POL25_37600</name>
</gene>
<dbReference type="EMBL" id="JAQNDL010000004">
    <property type="protein sequence ID" value="MDC0722665.1"/>
    <property type="molecule type" value="Genomic_DNA"/>
</dbReference>
<evidence type="ECO:0000313" key="2">
    <source>
        <dbReference type="Proteomes" id="UP001221686"/>
    </source>
</evidence>
<sequence length="146" mass="15797">MSQLRIADQTWTFASASLTVYHCLAPEADWNLALDHAGQTLWLAGTVIPGPSSPEALIGAEVVVDLRALDELVGALLDRPVTLYPNGQDVCALAFRLAPSPRGVRLAANARCDWDRYLETFDHDQPVALELDLDAAVTALYPGNMP</sequence>
<evidence type="ECO:0000313" key="1">
    <source>
        <dbReference type="EMBL" id="MDC0722665.1"/>
    </source>
</evidence>
<keyword evidence="2" id="KW-1185">Reference proteome</keyword>
<accession>A0ABT5E9Y9</accession>
<dbReference type="RefSeq" id="WP_272091205.1">
    <property type="nucleotide sequence ID" value="NZ_JAQNDL010000004.1"/>
</dbReference>
<proteinExistence type="predicted"/>
<name>A0ABT5E9Y9_9BACT</name>
<dbReference type="Proteomes" id="UP001221686">
    <property type="component" value="Unassembled WGS sequence"/>
</dbReference>
<organism evidence="1 2">
    <name type="scientific">Nannocystis bainbridge</name>
    <dbReference type="NCBI Taxonomy" id="2995303"/>
    <lineage>
        <taxon>Bacteria</taxon>
        <taxon>Pseudomonadati</taxon>
        <taxon>Myxococcota</taxon>
        <taxon>Polyangia</taxon>
        <taxon>Nannocystales</taxon>
        <taxon>Nannocystaceae</taxon>
        <taxon>Nannocystis</taxon>
    </lineage>
</organism>